<accession>A0A8X6VKY4</accession>
<keyword evidence="2" id="KW-1185">Reference proteome</keyword>
<dbReference type="InterPro" id="IPR052709">
    <property type="entry name" value="Transposase-MT_Hybrid"/>
</dbReference>
<dbReference type="InterPro" id="IPR001888">
    <property type="entry name" value="Transposase_1"/>
</dbReference>
<dbReference type="GO" id="GO:0003676">
    <property type="term" value="F:nucleic acid binding"/>
    <property type="evidence" value="ECO:0007669"/>
    <property type="project" value="InterPro"/>
</dbReference>
<name>A0A8X6VKY4_TRICX</name>
<dbReference type="Pfam" id="PF01359">
    <property type="entry name" value="Transposase_1"/>
    <property type="match status" value="1"/>
</dbReference>
<dbReference type="PANTHER" id="PTHR46060:SF1">
    <property type="entry name" value="MARINER MOS1 TRANSPOSASE-LIKE PROTEIN"/>
    <property type="match status" value="1"/>
</dbReference>
<dbReference type="PANTHER" id="PTHR46060">
    <property type="entry name" value="MARINER MOS1 TRANSPOSASE-LIKE PROTEIN"/>
    <property type="match status" value="1"/>
</dbReference>
<reference evidence="1" key="1">
    <citation type="submission" date="2020-08" db="EMBL/GenBank/DDBJ databases">
        <title>Multicomponent nature underlies the extraordinary mechanical properties of spider dragline silk.</title>
        <authorList>
            <person name="Kono N."/>
            <person name="Nakamura H."/>
            <person name="Mori M."/>
            <person name="Yoshida Y."/>
            <person name="Ohtoshi R."/>
            <person name="Malay A.D."/>
            <person name="Moran D.A.P."/>
            <person name="Tomita M."/>
            <person name="Numata K."/>
            <person name="Arakawa K."/>
        </authorList>
    </citation>
    <scope>NUCLEOTIDE SEQUENCE</scope>
</reference>
<sequence>MCAPWVPNQLTTEQRNTRIALSLSHLQRYLEEKYVFLSQIVTGDETWGHHFEPESKQWKHATSPPPKKSKAVHTSSDKVMISFFYHKGPLLIEFLERGTTINVQHSQSTLQNLRRAIKSKRLDMLSNGVIFLHNKYANSFGDYF</sequence>
<dbReference type="InterPro" id="IPR036397">
    <property type="entry name" value="RNaseH_sf"/>
</dbReference>
<dbReference type="Proteomes" id="UP000887159">
    <property type="component" value="Unassembled WGS sequence"/>
</dbReference>
<gene>
    <name evidence="1" type="primary">SETMAR_142</name>
    <name evidence="1" type="ORF">TNCV_4337751</name>
</gene>
<dbReference type="EMBL" id="BMAU01021341">
    <property type="protein sequence ID" value="GFY16774.1"/>
    <property type="molecule type" value="Genomic_DNA"/>
</dbReference>
<protein>
    <submittedName>
        <fullName evidence="1">Histone-lysine N-methyltransferase SETMAR</fullName>
    </submittedName>
</protein>
<organism evidence="1 2">
    <name type="scientific">Trichonephila clavipes</name>
    <name type="common">Golden silk orbweaver</name>
    <name type="synonym">Nephila clavipes</name>
    <dbReference type="NCBI Taxonomy" id="2585209"/>
    <lineage>
        <taxon>Eukaryota</taxon>
        <taxon>Metazoa</taxon>
        <taxon>Ecdysozoa</taxon>
        <taxon>Arthropoda</taxon>
        <taxon>Chelicerata</taxon>
        <taxon>Arachnida</taxon>
        <taxon>Araneae</taxon>
        <taxon>Araneomorphae</taxon>
        <taxon>Entelegynae</taxon>
        <taxon>Araneoidea</taxon>
        <taxon>Nephilidae</taxon>
        <taxon>Trichonephila</taxon>
    </lineage>
</organism>
<proteinExistence type="predicted"/>
<evidence type="ECO:0000313" key="2">
    <source>
        <dbReference type="Proteomes" id="UP000887159"/>
    </source>
</evidence>
<evidence type="ECO:0000313" key="1">
    <source>
        <dbReference type="EMBL" id="GFY16774.1"/>
    </source>
</evidence>
<dbReference type="AlphaFoldDB" id="A0A8X6VKY4"/>
<dbReference type="Gene3D" id="3.30.420.10">
    <property type="entry name" value="Ribonuclease H-like superfamily/Ribonuclease H"/>
    <property type="match status" value="1"/>
</dbReference>
<comment type="caution">
    <text evidence="1">The sequence shown here is derived from an EMBL/GenBank/DDBJ whole genome shotgun (WGS) entry which is preliminary data.</text>
</comment>